<organism evidence="7 8">
    <name type="scientific">Mycolicibacterium aurum</name>
    <name type="common">Mycobacterium aurum</name>
    <dbReference type="NCBI Taxonomy" id="1791"/>
    <lineage>
        <taxon>Bacteria</taxon>
        <taxon>Bacillati</taxon>
        <taxon>Actinomycetota</taxon>
        <taxon>Actinomycetes</taxon>
        <taxon>Mycobacteriales</taxon>
        <taxon>Mycobacteriaceae</taxon>
        <taxon>Mycolicibacterium</taxon>
    </lineage>
</organism>
<dbReference type="Gene3D" id="1.10.10.10">
    <property type="entry name" value="Winged helix-like DNA-binding domain superfamily/Winged helix DNA-binding domain"/>
    <property type="match status" value="1"/>
</dbReference>
<accession>A0A448IJE8</accession>
<dbReference type="SUPFAM" id="SSF53850">
    <property type="entry name" value="Periplasmic binding protein-like II"/>
    <property type="match status" value="1"/>
</dbReference>
<dbReference type="EMBL" id="LR134356">
    <property type="protein sequence ID" value="VEG52589.1"/>
    <property type="molecule type" value="Genomic_DNA"/>
</dbReference>
<gene>
    <name evidence="7" type="primary">syrM1</name>
    <name evidence="7" type="ORF">NCTC10437_01531</name>
</gene>
<dbReference type="PROSITE" id="PS50931">
    <property type="entry name" value="HTH_LYSR"/>
    <property type="match status" value="1"/>
</dbReference>
<dbReference type="SUPFAM" id="SSF46785">
    <property type="entry name" value="Winged helix' DNA-binding domain"/>
    <property type="match status" value="1"/>
</dbReference>
<dbReference type="InterPro" id="IPR036388">
    <property type="entry name" value="WH-like_DNA-bd_sf"/>
</dbReference>
<keyword evidence="4" id="KW-0804">Transcription</keyword>
<dbReference type="Gene3D" id="3.40.190.10">
    <property type="entry name" value="Periplasmic binding protein-like II"/>
    <property type="match status" value="2"/>
</dbReference>
<dbReference type="Proteomes" id="UP000279306">
    <property type="component" value="Chromosome"/>
</dbReference>
<dbReference type="Pfam" id="PF00126">
    <property type="entry name" value="HTH_1"/>
    <property type="match status" value="1"/>
</dbReference>
<keyword evidence="5" id="KW-0472">Membrane</keyword>
<keyword evidence="5" id="KW-0812">Transmembrane</keyword>
<dbReference type="InterPro" id="IPR000847">
    <property type="entry name" value="LysR_HTH_N"/>
</dbReference>
<evidence type="ECO:0000256" key="3">
    <source>
        <dbReference type="ARBA" id="ARBA00023125"/>
    </source>
</evidence>
<name>A0A448IJE8_MYCAU</name>
<dbReference type="AlphaFoldDB" id="A0A448IJE8"/>
<dbReference type="RefSeq" id="WP_170216911.1">
    <property type="nucleotide sequence ID" value="NZ_CVQQ01000001.1"/>
</dbReference>
<dbReference type="InterPro" id="IPR050389">
    <property type="entry name" value="LysR-type_TF"/>
</dbReference>
<keyword evidence="3" id="KW-0238">DNA-binding</keyword>
<sequence>MQFDNVDLNLLPPLEALLEERQVSRAAQRRNLSQSAMSRVLARLRRTFDDELLVQTPAGYQLTPRARILRNEMAEVMPQLRALIDADTFNPALASNTMFLAASDYATDVLADGLFREFFRQAPNMSLTIDQVVPSTYEDMQRGRVDLVLGPLAPPEPMIAETLFADELVCLMSDGHPVTDDALTVEHLRAYPHARVAMLHGQQMLVDTTLAELGVHPRHAVTVPYFSTLITALMSTTLIAVIPRRYALRHLTGNLRIARPPEVFASLDYAMLWHPRLTNDPAHRWLRTLLRSVSPSPLPGAERG</sequence>
<evidence type="ECO:0000256" key="4">
    <source>
        <dbReference type="ARBA" id="ARBA00023163"/>
    </source>
</evidence>
<keyword evidence="8" id="KW-1185">Reference proteome</keyword>
<evidence type="ECO:0000313" key="8">
    <source>
        <dbReference type="Proteomes" id="UP000279306"/>
    </source>
</evidence>
<dbReference type="InterPro" id="IPR037402">
    <property type="entry name" value="YidZ_PBP2"/>
</dbReference>
<dbReference type="PANTHER" id="PTHR30118:SF15">
    <property type="entry name" value="TRANSCRIPTIONAL REGULATORY PROTEIN"/>
    <property type="match status" value="1"/>
</dbReference>
<feature type="transmembrane region" description="Helical" evidence="5">
    <location>
        <begin position="223"/>
        <end position="242"/>
    </location>
</feature>
<evidence type="ECO:0000256" key="2">
    <source>
        <dbReference type="ARBA" id="ARBA00023015"/>
    </source>
</evidence>
<evidence type="ECO:0000313" key="7">
    <source>
        <dbReference type="EMBL" id="VEG52589.1"/>
    </source>
</evidence>
<dbReference type="CDD" id="cd08417">
    <property type="entry name" value="PBP2_Nitroaromatics_like"/>
    <property type="match status" value="1"/>
</dbReference>
<keyword evidence="5" id="KW-1133">Transmembrane helix</keyword>
<feature type="domain" description="HTH lysR-type" evidence="6">
    <location>
        <begin position="6"/>
        <end position="63"/>
    </location>
</feature>
<dbReference type="InterPro" id="IPR036390">
    <property type="entry name" value="WH_DNA-bd_sf"/>
</dbReference>
<dbReference type="KEGG" id="mauu:NCTC10437_01531"/>
<dbReference type="PANTHER" id="PTHR30118">
    <property type="entry name" value="HTH-TYPE TRANSCRIPTIONAL REGULATOR LEUO-RELATED"/>
    <property type="match status" value="1"/>
</dbReference>
<protein>
    <submittedName>
        <fullName evidence="7">Putative LysR family transcriptional regulator</fullName>
    </submittedName>
</protein>
<dbReference type="InterPro" id="IPR005119">
    <property type="entry name" value="LysR_subst-bd"/>
</dbReference>
<evidence type="ECO:0000259" key="6">
    <source>
        <dbReference type="PROSITE" id="PS50931"/>
    </source>
</evidence>
<dbReference type="GO" id="GO:0003677">
    <property type="term" value="F:DNA binding"/>
    <property type="evidence" value="ECO:0007669"/>
    <property type="project" value="UniProtKB-KW"/>
</dbReference>
<dbReference type="STRING" id="1791.GCA_001049355_00484"/>
<evidence type="ECO:0000256" key="5">
    <source>
        <dbReference type="SAM" id="Phobius"/>
    </source>
</evidence>
<dbReference type="GO" id="GO:0003700">
    <property type="term" value="F:DNA-binding transcription factor activity"/>
    <property type="evidence" value="ECO:0007669"/>
    <property type="project" value="InterPro"/>
</dbReference>
<evidence type="ECO:0000256" key="1">
    <source>
        <dbReference type="ARBA" id="ARBA00009437"/>
    </source>
</evidence>
<reference evidence="7 8" key="1">
    <citation type="submission" date="2018-12" db="EMBL/GenBank/DDBJ databases">
        <authorList>
            <consortium name="Pathogen Informatics"/>
        </authorList>
    </citation>
    <scope>NUCLEOTIDE SEQUENCE [LARGE SCALE GENOMIC DNA]</scope>
    <source>
        <strain evidence="7 8">NCTC10437</strain>
    </source>
</reference>
<comment type="similarity">
    <text evidence="1">Belongs to the LysR transcriptional regulatory family.</text>
</comment>
<dbReference type="Pfam" id="PF03466">
    <property type="entry name" value="LysR_substrate"/>
    <property type="match status" value="1"/>
</dbReference>
<keyword evidence="2" id="KW-0805">Transcription regulation</keyword>
<proteinExistence type="inferred from homology"/>